<reference evidence="1 2" key="1">
    <citation type="submission" date="2018-08" db="EMBL/GenBank/DDBJ databases">
        <title>A genome reference for cultivated species of the human gut microbiota.</title>
        <authorList>
            <person name="Zou Y."/>
            <person name="Xue W."/>
            <person name="Luo G."/>
        </authorList>
    </citation>
    <scope>NUCLEOTIDE SEQUENCE [LARGE SCALE GENOMIC DNA]</scope>
    <source>
        <strain evidence="1 2">AF14-18</strain>
    </source>
</reference>
<dbReference type="EMBL" id="QRZM01000006">
    <property type="protein sequence ID" value="RGV74808.1"/>
    <property type="molecule type" value="Genomic_DNA"/>
</dbReference>
<sequence>MVKNSDVKQEFEMFADVWKLFKQRLPVGKPDDDEYWEETVNAVKCFMTKHPDSFSKDIAMAVLTEIERRGKR</sequence>
<protein>
    <submittedName>
        <fullName evidence="1">Uncharacterized protein</fullName>
    </submittedName>
</protein>
<dbReference type="AlphaFoldDB" id="A0A412Z4N1"/>
<name>A0A412Z4N1_9FIRM</name>
<accession>A0A412Z4N1</accession>
<comment type="caution">
    <text evidence="1">The sequence shown here is derived from an EMBL/GenBank/DDBJ whole genome shotgun (WGS) entry which is preliminary data.</text>
</comment>
<dbReference type="Proteomes" id="UP000284543">
    <property type="component" value="Unassembled WGS sequence"/>
</dbReference>
<evidence type="ECO:0000313" key="1">
    <source>
        <dbReference type="EMBL" id="RGV74808.1"/>
    </source>
</evidence>
<proteinExistence type="predicted"/>
<gene>
    <name evidence="1" type="ORF">DWW02_15835</name>
</gene>
<dbReference type="RefSeq" id="WP_118018919.1">
    <property type="nucleotide sequence ID" value="NZ_CAUHGS010000014.1"/>
</dbReference>
<evidence type="ECO:0000313" key="2">
    <source>
        <dbReference type="Proteomes" id="UP000284543"/>
    </source>
</evidence>
<organism evidence="1 2">
    <name type="scientific">Enterocloster bolteae</name>
    <dbReference type="NCBI Taxonomy" id="208479"/>
    <lineage>
        <taxon>Bacteria</taxon>
        <taxon>Bacillati</taxon>
        <taxon>Bacillota</taxon>
        <taxon>Clostridia</taxon>
        <taxon>Lachnospirales</taxon>
        <taxon>Lachnospiraceae</taxon>
        <taxon>Enterocloster</taxon>
    </lineage>
</organism>